<dbReference type="GO" id="GO:0006352">
    <property type="term" value="P:DNA-templated transcription initiation"/>
    <property type="evidence" value="ECO:0007669"/>
    <property type="project" value="InterPro"/>
</dbReference>
<keyword evidence="1" id="KW-0805">Transcription regulation</keyword>
<evidence type="ECO:0000256" key="2">
    <source>
        <dbReference type="ARBA" id="ARBA00023082"/>
    </source>
</evidence>
<dbReference type="InterPro" id="IPR014284">
    <property type="entry name" value="RNA_pol_sigma-70_dom"/>
</dbReference>
<evidence type="ECO:0000313" key="6">
    <source>
        <dbReference type="Proteomes" id="UP000294599"/>
    </source>
</evidence>
<dbReference type="Gene3D" id="1.10.10.10">
    <property type="entry name" value="Winged helix-like DNA-binding domain superfamily/Winged helix DNA-binding domain"/>
    <property type="match status" value="1"/>
</dbReference>
<dbReference type="NCBIfam" id="TIGR02999">
    <property type="entry name" value="Sig-70_X6"/>
    <property type="match status" value="1"/>
</dbReference>
<sequence>MATASDGEVTQLLHRWRDGDRSALERLLPMVYAELRRLAAGQLRGHAGHTTMQATALVHDVLLKLLDRPAADFHNTAHLINAAALMMRQTLVSRARAAATGKRGGGWRRDAFTAALDLPIPDGTDLAELDQALTVLESIDARMSKVVELHYFVGLDMQQVADTLGVARRTVHRDWATAQAWLRSRLST</sequence>
<evidence type="ECO:0000313" key="5">
    <source>
        <dbReference type="EMBL" id="TCS99610.1"/>
    </source>
</evidence>
<dbReference type="RefSeq" id="WP_123521610.1">
    <property type="nucleotide sequence ID" value="NZ_JBHLWF010000028.1"/>
</dbReference>
<dbReference type="EMBL" id="SMAF01000005">
    <property type="protein sequence ID" value="TCS99610.1"/>
    <property type="molecule type" value="Genomic_DNA"/>
</dbReference>
<dbReference type="SUPFAM" id="SSF88659">
    <property type="entry name" value="Sigma3 and sigma4 domains of RNA polymerase sigma factors"/>
    <property type="match status" value="1"/>
</dbReference>
<keyword evidence="2" id="KW-0731">Sigma factor</keyword>
<name>A0A4R3LIN9_9GAMM</name>
<dbReference type="OrthoDB" id="6023540at2"/>
<dbReference type="InterPro" id="IPR011517">
    <property type="entry name" value="RNA_pol_sigma70_ECF-like"/>
</dbReference>
<dbReference type="InterPro" id="IPR053812">
    <property type="entry name" value="HTH_Sigma70_ECF-like"/>
</dbReference>
<reference evidence="5 6" key="1">
    <citation type="submission" date="2019-03" db="EMBL/GenBank/DDBJ databases">
        <title>Genomic Encyclopedia of Type Strains, Phase IV (KMG-IV): sequencing the most valuable type-strain genomes for metagenomic binning, comparative biology and taxonomic classification.</title>
        <authorList>
            <person name="Goeker M."/>
        </authorList>
    </citation>
    <scope>NUCLEOTIDE SEQUENCE [LARGE SCALE GENOMIC DNA]</scope>
    <source>
        <strain evidence="5 6">DSM 21944</strain>
    </source>
</reference>
<evidence type="ECO:0000259" key="4">
    <source>
        <dbReference type="Pfam" id="PF07638"/>
    </source>
</evidence>
<dbReference type="GO" id="GO:0016987">
    <property type="term" value="F:sigma factor activity"/>
    <property type="evidence" value="ECO:0007669"/>
    <property type="project" value="UniProtKB-KW"/>
</dbReference>
<dbReference type="InterPro" id="IPR039425">
    <property type="entry name" value="RNA_pol_sigma-70-like"/>
</dbReference>
<evidence type="ECO:0000256" key="3">
    <source>
        <dbReference type="ARBA" id="ARBA00023163"/>
    </source>
</evidence>
<dbReference type="PANTHER" id="PTHR43133:SF39">
    <property type="entry name" value="SIMILAR TO RNA POLYMERASE SIGMA-E FACTOR"/>
    <property type="match status" value="1"/>
</dbReference>
<dbReference type="NCBIfam" id="TIGR02937">
    <property type="entry name" value="sigma70-ECF"/>
    <property type="match status" value="1"/>
</dbReference>
<dbReference type="Proteomes" id="UP000294599">
    <property type="component" value="Unassembled WGS sequence"/>
</dbReference>
<protein>
    <submittedName>
        <fullName evidence="5">RNA polymerase sigma factor (TIGR02999 family)</fullName>
    </submittedName>
</protein>
<dbReference type="InterPro" id="IPR036388">
    <property type="entry name" value="WH-like_DNA-bd_sf"/>
</dbReference>
<organism evidence="5 6">
    <name type="scientific">Pseudofulvimonas gallinarii</name>
    <dbReference type="NCBI Taxonomy" id="634155"/>
    <lineage>
        <taxon>Bacteria</taxon>
        <taxon>Pseudomonadati</taxon>
        <taxon>Pseudomonadota</taxon>
        <taxon>Gammaproteobacteria</taxon>
        <taxon>Lysobacterales</taxon>
        <taxon>Rhodanobacteraceae</taxon>
        <taxon>Pseudofulvimonas</taxon>
    </lineage>
</organism>
<feature type="domain" description="RNA polymerase sigma-70 ECF-like HTH" evidence="4">
    <location>
        <begin position="8"/>
        <end position="187"/>
    </location>
</feature>
<comment type="caution">
    <text evidence="5">The sequence shown here is derived from an EMBL/GenBank/DDBJ whole genome shotgun (WGS) entry which is preliminary data.</text>
</comment>
<dbReference type="AlphaFoldDB" id="A0A4R3LIN9"/>
<accession>A0A4R3LIN9</accession>
<gene>
    <name evidence="5" type="ORF">EDC25_10543</name>
</gene>
<evidence type="ECO:0000256" key="1">
    <source>
        <dbReference type="ARBA" id="ARBA00023015"/>
    </source>
</evidence>
<keyword evidence="3" id="KW-0804">Transcription</keyword>
<dbReference type="Pfam" id="PF07638">
    <property type="entry name" value="Sigma70_ECF"/>
    <property type="match status" value="1"/>
</dbReference>
<keyword evidence="6" id="KW-1185">Reference proteome</keyword>
<proteinExistence type="predicted"/>
<dbReference type="PANTHER" id="PTHR43133">
    <property type="entry name" value="RNA POLYMERASE ECF-TYPE SIGMA FACTO"/>
    <property type="match status" value="1"/>
</dbReference>
<dbReference type="InterPro" id="IPR013324">
    <property type="entry name" value="RNA_pol_sigma_r3/r4-like"/>
</dbReference>